<gene>
    <name evidence="1" type="ORF">HOLleu_04210</name>
</gene>
<dbReference type="SUPFAM" id="SSF52540">
    <property type="entry name" value="P-loop containing nucleoside triphosphate hydrolases"/>
    <property type="match status" value="2"/>
</dbReference>
<dbReference type="PANTHER" id="PTHR32301:SF6">
    <property type="entry name" value="GOLVESIN-RELATED"/>
    <property type="match status" value="1"/>
</dbReference>
<name>A0A9Q1CRQ8_HOLLE</name>
<protein>
    <recommendedName>
        <fullName evidence="3">Sulfotransferase domain-containing protein</fullName>
    </recommendedName>
</protein>
<evidence type="ECO:0000313" key="2">
    <source>
        <dbReference type="Proteomes" id="UP001152320"/>
    </source>
</evidence>
<evidence type="ECO:0000313" key="1">
    <source>
        <dbReference type="EMBL" id="KAJ8050852.1"/>
    </source>
</evidence>
<sequence length="759" mass="89335">MNASDGSGCWALIEGSLIYLPNFNGIALFRRQLRIRSPGISQSTEYHNPQFRVMIKEKEISGFKDSPRTRWNECHIIPLKVNSCNNLPNYFLEEESRKEYKNAIINFWHIQKTGGSTLRQCLFGMYEKLRIPKPFGGMVMCGNILKLLKKGKFLKGKTYSPVVLGHYSLGMCDLIREEILDRKCSAFTIFRDPYDRVVSHYFYNRARAPVNRKLKSALKLPITDWLKKFGTVTWRSFFKNWKIERNEHGMKCSSIPNNQSTRGFSWPEDDFFINDIVNNLEKHLSFVGLLEDLPTTYKMLQEIYNLPFYDMCLDMYKNDGLYDGVTASAKKELKRESKRLLMEDKEIQKLMKFDMLLYEKGKEIFAAQKKEFEAMQRRKLEGKRRGRQVKRDMRGTGVGLFAGLRYILKPSWISYKTEYHPTPPKIMIKEKGSSAFKVPLKTKWNECHTVPPKLNSCNTLPNYFLVKDSRKDYQNAIINFWHVQKTGGTSIRQCMDDMYKQLNVPQPFDSKLKCKYITDLLNNETFLKEKSYRPVVRGHYTLGMCDLIREEIVDRKCSAFTILRDPYDRVVSHYYFNRDAAQNKTELRNALDLPITEWLKEVGTVTWRSFFRGWKVQRNKSESICSEIPPFYNQSRDMPGKLWPSGQDETWINDIVNNLEKHVSFVGLLEDLPTTYKMLQEVYDLPFYDMCMKIRSNVGSYDKGNLRAKEAMKRESKRLLMEDKEIQKLMKFDVLLYEKGKKIFEAQKKEFEAMQRQKL</sequence>
<dbReference type="Gene3D" id="3.40.50.300">
    <property type="entry name" value="P-loop containing nucleotide triphosphate hydrolases"/>
    <property type="match status" value="2"/>
</dbReference>
<dbReference type="PANTHER" id="PTHR32301">
    <property type="entry name" value="COUNTIN RECEPTOR CNR3-RELATED"/>
    <property type="match status" value="1"/>
</dbReference>
<accession>A0A9Q1CRQ8</accession>
<dbReference type="InterPro" id="IPR053259">
    <property type="entry name" value="Golvesin-related_Golgi"/>
</dbReference>
<dbReference type="EMBL" id="JAIZAY010000001">
    <property type="protein sequence ID" value="KAJ8050852.1"/>
    <property type="molecule type" value="Genomic_DNA"/>
</dbReference>
<dbReference type="OrthoDB" id="10019582at2759"/>
<dbReference type="GO" id="GO:0008146">
    <property type="term" value="F:sulfotransferase activity"/>
    <property type="evidence" value="ECO:0007669"/>
    <property type="project" value="InterPro"/>
</dbReference>
<dbReference type="Pfam" id="PF03567">
    <property type="entry name" value="Sulfotransfer_2"/>
    <property type="match status" value="1"/>
</dbReference>
<dbReference type="InterPro" id="IPR027417">
    <property type="entry name" value="P-loop_NTPase"/>
</dbReference>
<reference evidence="1" key="1">
    <citation type="submission" date="2021-10" db="EMBL/GenBank/DDBJ databases">
        <title>Tropical sea cucumber genome reveals ecological adaptation and Cuvierian tubules defense mechanism.</title>
        <authorList>
            <person name="Chen T."/>
        </authorList>
    </citation>
    <scope>NUCLEOTIDE SEQUENCE</scope>
    <source>
        <strain evidence="1">Nanhai2018</strain>
        <tissue evidence="1">Muscle</tissue>
    </source>
</reference>
<dbReference type="Proteomes" id="UP001152320">
    <property type="component" value="Chromosome 1"/>
</dbReference>
<dbReference type="GO" id="GO:0016020">
    <property type="term" value="C:membrane"/>
    <property type="evidence" value="ECO:0007669"/>
    <property type="project" value="InterPro"/>
</dbReference>
<evidence type="ECO:0008006" key="3">
    <source>
        <dbReference type="Google" id="ProtNLM"/>
    </source>
</evidence>
<proteinExistence type="predicted"/>
<keyword evidence="2" id="KW-1185">Reference proteome</keyword>
<organism evidence="1 2">
    <name type="scientific">Holothuria leucospilota</name>
    <name type="common">Black long sea cucumber</name>
    <name type="synonym">Mertensiothuria leucospilota</name>
    <dbReference type="NCBI Taxonomy" id="206669"/>
    <lineage>
        <taxon>Eukaryota</taxon>
        <taxon>Metazoa</taxon>
        <taxon>Echinodermata</taxon>
        <taxon>Eleutherozoa</taxon>
        <taxon>Echinozoa</taxon>
        <taxon>Holothuroidea</taxon>
        <taxon>Aspidochirotacea</taxon>
        <taxon>Aspidochirotida</taxon>
        <taxon>Holothuriidae</taxon>
        <taxon>Holothuria</taxon>
    </lineage>
</organism>
<dbReference type="InterPro" id="IPR005331">
    <property type="entry name" value="Sulfotransferase"/>
</dbReference>
<comment type="caution">
    <text evidence="1">The sequence shown here is derived from an EMBL/GenBank/DDBJ whole genome shotgun (WGS) entry which is preliminary data.</text>
</comment>
<dbReference type="AlphaFoldDB" id="A0A9Q1CRQ8"/>